<dbReference type="Pfam" id="PF02518">
    <property type="entry name" value="HATPase_c"/>
    <property type="match status" value="1"/>
</dbReference>
<dbReference type="EC" id="2.7.13.3" evidence="3"/>
<dbReference type="SMART" id="SM00388">
    <property type="entry name" value="HisKA"/>
    <property type="match status" value="1"/>
</dbReference>
<evidence type="ECO:0000256" key="7">
    <source>
        <dbReference type="ARBA" id="ARBA00022692"/>
    </source>
</evidence>
<evidence type="ECO:0000256" key="6">
    <source>
        <dbReference type="ARBA" id="ARBA00022679"/>
    </source>
</evidence>
<feature type="signal peptide" evidence="15">
    <location>
        <begin position="1"/>
        <end position="20"/>
    </location>
</feature>
<evidence type="ECO:0000259" key="17">
    <source>
        <dbReference type="PROSITE" id="PS50885"/>
    </source>
</evidence>
<dbReference type="STRING" id="867903.ThesuDRAFT_01945"/>
<feature type="domain" description="HAMP" evidence="17">
    <location>
        <begin position="190"/>
        <end position="242"/>
    </location>
</feature>
<evidence type="ECO:0000313" key="18">
    <source>
        <dbReference type="EMBL" id="EKP94215.1"/>
    </source>
</evidence>
<dbReference type="CDD" id="cd00075">
    <property type="entry name" value="HATPase"/>
    <property type="match status" value="1"/>
</dbReference>
<dbReference type="CDD" id="cd06225">
    <property type="entry name" value="HAMP"/>
    <property type="match status" value="1"/>
</dbReference>
<evidence type="ECO:0000256" key="12">
    <source>
        <dbReference type="ARBA" id="ARBA00023012"/>
    </source>
</evidence>
<keyword evidence="14" id="KW-0472">Membrane</keyword>
<evidence type="ECO:0000256" key="15">
    <source>
        <dbReference type="SAM" id="SignalP"/>
    </source>
</evidence>
<evidence type="ECO:0000256" key="1">
    <source>
        <dbReference type="ARBA" id="ARBA00000085"/>
    </source>
</evidence>
<evidence type="ECO:0000259" key="16">
    <source>
        <dbReference type="PROSITE" id="PS50109"/>
    </source>
</evidence>
<feature type="compositionally biased region" description="Pro residues" evidence="13">
    <location>
        <begin position="504"/>
        <end position="515"/>
    </location>
</feature>
<keyword evidence="11 14" id="KW-1133">Transmembrane helix</keyword>
<dbReference type="GO" id="GO:0005524">
    <property type="term" value="F:ATP binding"/>
    <property type="evidence" value="ECO:0007669"/>
    <property type="project" value="UniProtKB-KW"/>
</dbReference>
<dbReference type="InterPro" id="IPR003661">
    <property type="entry name" value="HisK_dim/P_dom"/>
</dbReference>
<dbReference type="Proteomes" id="UP000005710">
    <property type="component" value="Unassembled WGS sequence"/>
</dbReference>
<gene>
    <name evidence="18" type="ORF">ThesuDRAFT_01945</name>
</gene>
<comment type="subcellular location">
    <subcellularLocation>
        <location evidence="2">Cell membrane</location>
        <topology evidence="2">Multi-pass membrane protein</topology>
    </subcellularLocation>
</comment>
<dbReference type="PROSITE" id="PS50885">
    <property type="entry name" value="HAMP"/>
    <property type="match status" value="1"/>
</dbReference>
<dbReference type="SUPFAM" id="SSF47384">
    <property type="entry name" value="Homodimeric domain of signal transducing histidine kinase"/>
    <property type="match status" value="1"/>
</dbReference>
<keyword evidence="5" id="KW-0597">Phosphoprotein</keyword>
<dbReference type="InterPro" id="IPR005467">
    <property type="entry name" value="His_kinase_dom"/>
</dbReference>
<organism evidence="18 19">
    <name type="scientific">Thermaerobacter subterraneus DSM 13965</name>
    <dbReference type="NCBI Taxonomy" id="867903"/>
    <lineage>
        <taxon>Bacteria</taxon>
        <taxon>Bacillati</taxon>
        <taxon>Bacillota</taxon>
        <taxon>Clostridia</taxon>
        <taxon>Eubacteriales</taxon>
        <taxon>Clostridiales Family XVII. Incertae Sedis</taxon>
        <taxon>Thermaerobacter</taxon>
    </lineage>
</organism>
<dbReference type="OrthoDB" id="9762826at2"/>
<evidence type="ECO:0000256" key="5">
    <source>
        <dbReference type="ARBA" id="ARBA00022553"/>
    </source>
</evidence>
<keyword evidence="12" id="KW-0902">Two-component regulatory system</keyword>
<evidence type="ECO:0000256" key="9">
    <source>
        <dbReference type="ARBA" id="ARBA00022777"/>
    </source>
</evidence>
<feature type="compositionally biased region" description="Low complexity" evidence="13">
    <location>
        <begin position="487"/>
        <end position="497"/>
    </location>
</feature>
<evidence type="ECO:0000256" key="14">
    <source>
        <dbReference type="SAM" id="Phobius"/>
    </source>
</evidence>
<dbReference type="Gene3D" id="3.30.450.20">
    <property type="entry name" value="PAS domain"/>
    <property type="match status" value="1"/>
</dbReference>
<reference evidence="18" key="2">
    <citation type="submission" date="2012-10" db="EMBL/GenBank/DDBJ databases">
        <title>Improved high-quality draft of Thermaerobacter subterraneus C21, DSM 13965.</title>
        <authorList>
            <consortium name="DOE Joint Genome Institute"/>
            <person name="Eisen J."/>
            <person name="Huntemann M."/>
            <person name="Wei C.-L."/>
            <person name="Han J."/>
            <person name="Detter J.C."/>
            <person name="Han C."/>
            <person name="Tapia R."/>
            <person name="Chen A."/>
            <person name="Kyrpides N."/>
            <person name="Mavromatis K."/>
            <person name="Markowitz V."/>
            <person name="Szeto E."/>
            <person name="Ivanova N."/>
            <person name="Mikhailova N."/>
            <person name="Ovchinnikova G."/>
            <person name="Pagani I."/>
            <person name="Pati A."/>
            <person name="Goodwin L."/>
            <person name="Nordberg H.P."/>
            <person name="Cantor M.N."/>
            <person name="Hua S.X."/>
            <person name="Woyke T."/>
            <person name="Eisen J."/>
            <person name="Klenk H.-P."/>
        </authorList>
    </citation>
    <scope>NUCLEOTIDE SEQUENCE [LARGE SCALE GENOMIC DNA]</scope>
    <source>
        <strain evidence="18">DSM 13965</strain>
    </source>
</reference>
<dbReference type="InterPro" id="IPR004358">
    <property type="entry name" value="Sig_transdc_His_kin-like_C"/>
</dbReference>
<feature type="domain" description="Histidine kinase" evidence="16">
    <location>
        <begin position="250"/>
        <end position="654"/>
    </location>
</feature>
<feature type="transmembrane region" description="Helical" evidence="14">
    <location>
        <begin position="173"/>
        <end position="194"/>
    </location>
</feature>
<dbReference type="PROSITE" id="PS50109">
    <property type="entry name" value="HIS_KIN"/>
    <property type="match status" value="1"/>
</dbReference>
<feature type="compositionally biased region" description="Gly residues" evidence="13">
    <location>
        <begin position="420"/>
        <end position="442"/>
    </location>
</feature>
<dbReference type="SUPFAM" id="SSF103190">
    <property type="entry name" value="Sensory domain-like"/>
    <property type="match status" value="1"/>
</dbReference>
<dbReference type="InterPro" id="IPR003660">
    <property type="entry name" value="HAMP_dom"/>
</dbReference>
<dbReference type="SUPFAM" id="SSF55874">
    <property type="entry name" value="ATPase domain of HSP90 chaperone/DNA topoisomerase II/histidine kinase"/>
    <property type="match status" value="2"/>
</dbReference>
<keyword evidence="7 14" id="KW-0812">Transmembrane</keyword>
<feature type="chain" id="PRO_5038986240" description="histidine kinase" evidence="15">
    <location>
        <begin position="21"/>
        <end position="690"/>
    </location>
</feature>
<feature type="transmembrane region" description="Helical" evidence="14">
    <location>
        <begin position="42"/>
        <end position="58"/>
    </location>
</feature>
<dbReference type="SMART" id="SM00304">
    <property type="entry name" value="HAMP"/>
    <property type="match status" value="1"/>
</dbReference>
<dbReference type="FunFam" id="1.10.287.130:FF:000001">
    <property type="entry name" value="Two-component sensor histidine kinase"/>
    <property type="match status" value="1"/>
</dbReference>
<evidence type="ECO:0000256" key="3">
    <source>
        <dbReference type="ARBA" id="ARBA00012438"/>
    </source>
</evidence>
<evidence type="ECO:0000256" key="11">
    <source>
        <dbReference type="ARBA" id="ARBA00022989"/>
    </source>
</evidence>
<dbReference type="PANTHER" id="PTHR44936:SF10">
    <property type="entry name" value="SENSOR PROTEIN RSTB"/>
    <property type="match status" value="1"/>
</dbReference>
<proteinExistence type="predicted"/>
<keyword evidence="9 18" id="KW-0418">Kinase</keyword>
<dbReference type="eggNOG" id="COG5002">
    <property type="taxonomic scope" value="Bacteria"/>
</dbReference>
<feature type="region of interest" description="Disordered" evidence="13">
    <location>
        <begin position="404"/>
        <end position="567"/>
    </location>
</feature>
<feature type="compositionally biased region" description="Gly residues" evidence="13">
    <location>
        <begin position="451"/>
        <end position="464"/>
    </location>
</feature>
<dbReference type="GO" id="GO:0005886">
    <property type="term" value="C:plasma membrane"/>
    <property type="evidence" value="ECO:0007669"/>
    <property type="project" value="UniProtKB-SubCell"/>
</dbReference>
<comment type="caution">
    <text evidence="18">The sequence shown here is derived from an EMBL/GenBank/DDBJ whole genome shotgun (WGS) entry which is preliminary data.</text>
</comment>
<dbReference type="RefSeq" id="WP_006904221.1">
    <property type="nucleotide sequence ID" value="NZ_JH976535.1"/>
</dbReference>
<dbReference type="InterPro" id="IPR036097">
    <property type="entry name" value="HisK_dim/P_sf"/>
</dbReference>
<sequence length="690" mass="69853">MSLRWKIILALLAVTLTSLAVTVQVASDTTRGVLLRDRQSRALATAAFFAGSLGDAIAEGDRERLANQVAALRLQDLGRLLAVDDAGFVLADTAAGTDASLVGHRLEHIEIVSALQGVSRAGVRRLPDGRYAMYAAAPVRGAGDRVAGAVVLSTDVTDVFAAVDQIRRRMVQLGALIALGAGAVAYLFGAYLAAPLRELARAAGRIARGRFDERVPARGGDELAQLARAFNDMAAHLARIDESRRDFIASASHELRTPVAALKTLTDALIHDPDATLEDYREFLRDIDDQVERLARLTSSLLTLARLDREKETVDLRPVPLAELVTVVAGWLEPEARRLGCRIRLEGRGNPQVLVDRTKMERAITNLLENAMKYGGPGLVRVVFGEQAGFAAAAAGAALAAELARPDEPASPEPPAPGVGAAGAGGAGEAPGPGTGAPGHGGEAAAAAPAGGDGAARAAGGGAVPGARAGSPWGPGAGPGPAGGAAAGPEPARQPGAGRDGDPGPLPEPAQPPAPGAAGEGPAVAPAGPGGPPPQAAAARPPDGAGPPAGAVQGVQDEPAYRVVGDDDPLRRSPRVAWVWVIDRGPGIPAEELPHLFERFYRVDRARARGGDAGGAGLGLSIVREILRLHDGVVAVASQPGRGSAFALYWPVVEWPLGGTAAGAGTAAAGGAGASAVTAPGAAPGARAAG</sequence>
<evidence type="ECO:0000256" key="2">
    <source>
        <dbReference type="ARBA" id="ARBA00004651"/>
    </source>
</evidence>
<dbReference type="InterPro" id="IPR036890">
    <property type="entry name" value="HATPase_C_sf"/>
</dbReference>
<dbReference type="InterPro" id="IPR029151">
    <property type="entry name" value="Sensor-like_sf"/>
</dbReference>
<dbReference type="CDD" id="cd00082">
    <property type="entry name" value="HisKA"/>
    <property type="match status" value="1"/>
</dbReference>
<protein>
    <recommendedName>
        <fullName evidence="3">histidine kinase</fullName>
        <ecNumber evidence="3">2.7.13.3</ecNumber>
    </recommendedName>
</protein>
<dbReference type="SUPFAM" id="SSF158472">
    <property type="entry name" value="HAMP domain-like"/>
    <property type="match status" value="1"/>
</dbReference>
<dbReference type="PRINTS" id="PR00344">
    <property type="entry name" value="BCTRLSENSOR"/>
</dbReference>
<feature type="compositionally biased region" description="Low complexity" evidence="13">
    <location>
        <begin position="516"/>
        <end position="527"/>
    </location>
</feature>
<reference evidence="18" key="1">
    <citation type="submission" date="2010-10" db="EMBL/GenBank/DDBJ databases">
        <authorList>
            <consortium name="US DOE Joint Genome Institute (JGI-PGF)"/>
            <person name="Lucas S."/>
            <person name="Copeland A."/>
            <person name="Lapidus A."/>
            <person name="Bruce D."/>
            <person name="Goodwin L."/>
            <person name="Pitluck S."/>
            <person name="Kyrpides N."/>
            <person name="Mavromatis K."/>
            <person name="Detter J.C."/>
            <person name="Han C."/>
            <person name="Land M."/>
            <person name="Hauser L."/>
            <person name="Markowitz V."/>
            <person name="Cheng J.-F."/>
            <person name="Hugenholtz P."/>
            <person name="Woyke T."/>
            <person name="Wu D."/>
            <person name="Pukall R."/>
            <person name="Wahrenburg C."/>
            <person name="Brambilla E."/>
            <person name="Klenk H.-P."/>
            <person name="Eisen J.A."/>
        </authorList>
    </citation>
    <scope>NUCLEOTIDE SEQUENCE [LARGE SCALE GENOMIC DNA]</scope>
    <source>
        <strain evidence="18">DSM 13965</strain>
    </source>
</reference>
<dbReference type="InterPro" id="IPR003594">
    <property type="entry name" value="HATPase_dom"/>
</dbReference>
<comment type="catalytic activity">
    <reaction evidence="1">
        <text>ATP + protein L-histidine = ADP + protein N-phospho-L-histidine.</text>
        <dbReference type="EC" id="2.7.13.3"/>
    </reaction>
</comment>
<dbReference type="AlphaFoldDB" id="K6NZB5"/>
<dbReference type="Pfam" id="PF00672">
    <property type="entry name" value="HAMP"/>
    <property type="match status" value="1"/>
</dbReference>
<feature type="compositionally biased region" description="Low complexity" evidence="13">
    <location>
        <begin position="536"/>
        <end position="554"/>
    </location>
</feature>
<dbReference type="eggNOG" id="COG2205">
    <property type="taxonomic scope" value="Bacteria"/>
</dbReference>
<evidence type="ECO:0000313" key="19">
    <source>
        <dbReference type="Proteomes" id="UP000005710"/>
    </source>
</evidence>
<keyword evidence="6" id="KW-0808">Transferase</keyword>
<evidence type="ECO:0000256" key="8">
    <source>
        <dbReference type="ARBA" id="ARBA00022741"/>
    </source>
</evidence>
<keyword evidence="8" id="KW-0547">Nucleotide-binding</keyword>
<dbReference type="Gene3D" id="1.10.287.130">
    <property type="match status" value="1"/>
</dbReference>
<dbReference type="SMART" id="SM00387">
    <property type="entry name" value="HATPase_c"/>
    <property type="match status" value="1"/>
</dbReference>
<dbReference type="Pfam" id="PF00512">
    <property type="entry name" value="HisKA"/>
    <property type="match status" value="1"/>
</dbReference>
<feature type="compositionally biased region" description="Gly residues" evidence="13">
    <location>
        <begin position="473"/>
        <end position="486"/>
    </location>
</feature>
<evidence type="ECO:0000256" key="10">
    <source>
        <dbReference type="ARBA" id="ARBA00022840"/>
    </source>
</evidence>
<dbReference type="HOGENOM" id="CLU_000445_89_6_9"/>
<keyword evidence="15" id="KW-0732">Signal</keyword>
<dbReference type="Gene3D" id="3.30.565.10">
    <property type="entry name" value="Histidine kinase-like ATPase, C-terminal domain"/>
    <property type="match status" value="2"/>
</dbReference>
<evidence type="ECO:0000256" key="4">
    <source>
        <dbReference type="ARBA" id="ARBA00022475"/>
    </source>
</evidence>
<dbReference type="EMBL" id="AENY02000003">
    <property type="protein sequence ID" value="EKP94215.1"/>
    <property type="molecule type" value="Genomic_DNA"/>
</dbReference>
<keyword evidence="10" id="KW-0067">ATP-binding</keyword>
<dbReference type="PANTHER" id="PTHR44936">
    <property type="entry name" value="SENSOR PROTEIN CREC"/>
    <property type="match status" value="1"/>
</dbReference>
<keyword evidence="4" id="KW-1003">Cell membrane</keyword>
<evidence type="ECO:0000256" key="13">
    <source>
        <dbReference type="SAM" id="MobiDB-lite"/>
    </source>
</evidence>
<dbReference type="GO" id="GO:0000155">
    <property type="term" value="F:phosphorelay sensor kinase activity"/>
    <property type="evidence" value="ECO:0007669"/>
    <property type="project" value="InterPro"/>
</dbReference>
<dbReference type="InterPro" id="IPR050980">
    <property type="entry name" value="2C_sensor_his_kinase"/>
</dbReference>
<name>K6NZB5_9FIRM</name>
<keyword evidence="19" id="KW-1185">Reference proteome</keyword>
<dbReference type="Gene3D" id="1.10.8.500">
    <property type="entry name" value="HAMP domain in histidine kinase"/>
    <property type="match status" value="1"/>
</dbReference>
<accession>K6NZB5</accession>